<sequence>MGIHFGWYATRGTGPTVPTQNDVETKMDGSGMDVCMSFGVRTLPTITEYVSKVDSDILDATTGYLGATTEVKLILDLWDEALDELRSSSTSTDMTTIKNDLGGDSKVWGYHIEEPNYASYEWPSDTSVRRSNTILNNKP</sequence>
<organism evidence="1">
    <name type="scientific">marine metagenome</name>
    <dbReference type="NCBI Taxonomy" id="408172"/>
    <lineage>
        <taxon>unclassified sequences</taxon>
        <taxon>metagenomes</taxon>
        <taxon>ecological metagenomes</taxon>
    </lineage>
</organism>
<feature type="non-terminal residue" evidence="1">
    <location>
        <position position="139"/>
    </location>
</feature>
<evidence type="ECO:0000313" key="1">
    <source>
        <dbReference type="EMBL" id="SVE63832.1"/>
    </source>
</evidence>
<proteinExistence type="predicted"/>
<protein>
    <submittedName>
        <fullName evidence="1">Uncharacterized protein</fullName>
    </submittedName>
</protein>
<dbReference type="EMBL" id="UINC01231341">
    <property type="protein sequence ID" value="SVE63832.1"/>
    <property type="molecule type" value="Genomic_DNA"/>
</dbReference>
<accession>A0A383F3S1</accession>
<reference evidence="1" key="1">
    <citation type="submission" date="2018-05" db="EMBL/GenBank/DDBJ databases">
        <authorList>
            <person name="Lanie J.A."/>
            <person name="Ng W.-L."/>
            <person name="Kazmierczak K.M."/>
            <person name="Andrzejewski T.M."/>
            <person name="Davidsen T.M."/>
            <person name="Wayne K.J."/>
            <person name="Tettelin H."/>
            <person name="Glass J.I."/>
            <person name="Rusch D."/>
            <person name="Podicherti R."/>
            <person name="Tsui H.-C.T."/>
            <person name="Winkler M.E."/>
        </authorList>
    </citation>
    <scope>NUCLEOTIDE SEQUENCE</scope>
</reference>
<dbReference type="AlphaFoldDB" id="A0A383F3S1"/>
<name>A0A383F3S1_9ZZZZ</name>
<gene>
    <name evidence="1" type="ORF">METZ01_LOCUS516686</name>
</gene>